<proteinExistence type="predicted"/>
<keyword evidence="3" id="KW-1185">Reference proteome</keyword>
<sequence length="215" mass="24931">MQNKPAKARLYNPSAIPKILQTARERAIVPEHRTKRWLSEYLGITLNRLTNVENGTAQAPLELCVEWCEAVKDEEAQEQIEHIYGLSLPPTDPRLLENVTGQLANFETELEEAKIAAEEIRRLSQRYRPWTGFTSRDIDVLQENVARQILDIQHAADCLLTSMKRQWGLNLDYVEAQWINKAISNNVIMHRVSDYEALRKRRTDQERMMQLGGHK</sequence>
<evidence type="ECO:0000313" key="2">
    <source>
        <dbReference type="EMBL" id="MFD2704051.1"/>
    </source>
</evidence>
<evidence type="ECO:0000313" key="3">
    <source>
        <dbReference type="Proteomes" id="UP001597520"/>
    </source>
</evidence>
<dbReference type="EMBL" id="JBHUML010000002">
    <property type="protein sequence ID" value="MFD2704051.1"/>
    <property type="molecule type" value="Genomic_DNA"/>
</dbReference>
<name>A0ABW5SWI1_9BACI</name>
<evidence type="ECO:0000256" key="1">
    <source>
        <dbReference type="SAM" id="Coils"/>
    </source>
</evidence>
<dbReference type="RefSeq" id="WP_380711345.1">
    <property type="nucleotide sequence ID" value="NZ_JBHUML010000002.1"/>
</dbReference>
<comment type="caution">
    <text evidence="2">The sequence shown here is derived from an EMBL/GenBank/DDBJ whole genome shotgun (WGS) entry which is preliminary data.</text>
</comment>
<feature type="coiled-coil region" evidence="1">
    <location>
        <begin position="96"/>
        <end position="126"/>
    </location>
</feature>
<organism evidence="2 3">
    <name type="scientific">Salibacterium lacus</name>
    <dbReference type="NCBI Taxonomy" id="1898109"/>
    <lineage>
        <taxon>Bacteria</taxon>
        <taxon>Bacillati</taxon>
        <taxon>Bacillota</taxon>
        <taxon>Bacilli</taxon>
        <taxon>Bacillales</taxon>
        <taxon>Bacillaceae</taxon>
    </lineage>
</organism>
<protein>
    <recommendedName>
        <fullName evidence="4">XRE family transcriptional regulator</fullName>
    </recommendedName>
</protein>
<gene>
    <name evidence="2" type="ORF">ACFSUB_01120</name>
</gene>
<evidence type="ECO:0008006" key="4">
    <source>
        <dbReference type="Google" id="ProtNLM"/>
    </source>
</evidence>
<reference evidence="3" key="1">
    <citation type="journal article" date="2019" name="Int. J. Syst. Evol. Microbiol.">
        <title>The Global Catalogue of Microorganisms (GCM) 10K type strain sequencing project: providing services to taxonomists for standard genome sequencing and annotation.</title>
        <authorList>
            <consortium name="The Broad Institute Genomics Platform"/>
            <consortium name="The Broad Institute Genome Sequencing Center for Infectious Disease"/>
            <person name="Wu L."/>
            <person name="Ma J."/>
        </authorList>
    </citation>
    <scope>NUCLEOTIDE SEQUENCE [LARGE SCALE GENOMIC DNA]</scope>
    <source>
        <strain evidence="3">KCTC 33792</strain>
    </source>
</reference>
<keyword evidence="1" id="KW-0175">Coiled coil</keyword>
<accession>A0ABW5SWI1</accession>
<dbReference type="Proteomes" id="UP001597520">
    <property type="component" value="Unassembled WGS sequence"/>
</dbReference>